<dbReference type="AlphaFoldDB" id="A1VLB2"/>
<dbReference type="STRING" id="365044.Pnap_1124"/>
<dbReference type="Proteomes" id="UP000000644">
    <property type="component" value="Chromosome"/>
</dbReference>
<dbReference type="GO" id="GO:0003677">
    <property type="term" value="F:DNA binding"/>
    <property type="evidence" value="ECO:0007669"/>
    <property type="project" value="UniProtKB-KW"/>
</dbReference>
<comment type="similarity">
    <text evidence="1">Belongs to the LysR transcriptional regulatory family.</text>
</comment>
<dbReference type="Gene3D" id="1.10.10.10">
    <property type="entry name" value="Winged helix-like DNA-binding domain superfamily/Winged helix DNA-binding domain"/>
    <property type="match status" value="1"/>
</dbReference>
<dbReference type="PROSITE" id="PS50931">
    <property type="entry name" value="HTH_LYSR"/>
    <property type="match status" value="1"/>
</dbReference>
<keyword evidence="2" id="KW-0805">Transcription regulation</keyword>
<dbReference type="eggNOG" id="COG0583">
    <property type="taxonomic scope" value="Bacteria"/>
</dbReference>
<dbReference type="InterPro" id="IPR036390">
    <property type="entry name" value="WH_DNA-bd_sf"/>
</dbReference>
<feature type="domain" description="HTH lysR-type" evidence="5">
    <location>
        <begin position="4"/>
        <end position="61"/>
    </location>
</feature>
<dbReference type="GO" id="GO:0003700">
    <property type="term" value="F:DNA-binding transcription factor activity"/>
    <property type="evidence" value="ECO:0007669"/>
    <property type="project" value="InterPro"/>
</dbReference>
<dbReference type="Gene3D" id="3.40.190.290">
    <property type="match status" value="1"/>
</dbReference>
<name>A1VLB2_POLNA</name>
<dbReference type="Pfam" id="PF03466">
    <property type="entry name" value="LysR_substrate"/>
    <property type="match status" value="1"/>
</dbReference>
<dbReference type="GO" id="GO:0005829">
    <property type="term" value="C:cytosol"/>
    <property type="evidence" value="ECO:0007669"/>
    <property type="project" value="TreeGrafter"/>
</dbReference>
<evidence type="ECO:0000256" key="2">
    <source>
        <dbReference type="ARBA" id="ARBA00023015"/>
    </source>
</evidence>
<reference evidence="7" key="1">
    <citation type="journal article" date="2009" name="Environ. Microbiol.">
        <title>The genome of Polaromonas naphthalenivorans strain CJ2, isolated from coal tar-contaminated sediment, reveals physiological and metabolic versatility and evolution through extensive horizontal gene transfer.</title>
        <authorList>
            <person name="Yagi J.M."/>
            <person name="Sims D."/>
            <person name="Brettin T."/>
            <person name="Bruce D."/>
            <person name="Madsen E.L."/>
        </authorList>
    </citation>
    <scope>NUCLEOTIDE SEQUENCE [LARGE SCALE GENOMIC DNA]</scope>
    <source>
        <strain evidence="7">CJ2</strain>
    </source>
</reference>
<gene>
    <name evidence="6" type="ordered locus">Pnap_1124</name>
</gene>
<dbReference type="SUPFAM" id="SSF46785">
    <property type="entry name" value="Winged helix' DNA-binding domain"/>
    <property type="match status" value="1"/>
</dbReference>
<protein>
    <submittedName>
        <fullName evidence="6">Transcriptional regulator, LysR family</fullName>
    </submittedName>
</protein>
<sequence>MKDLDLTTLRLFVAVCDSRSIARVGERENIVPSAISKRLAQLEQDLGCRLLKRIRRGVEPTAAGETLREHARGLLGAARRITDDMNAYTSGTSGLVRLMATTSSVAEFLPDDIAEFLKHPAHHAIRVNVQEQFSRDVVRALREGSVSLGVCWDAADLSGLQTLPYRHDHLAIVTHEGHALAGRTDMAFVDSFEFDHVALPAASAVQLMLARAAAATGQSIRYRAEVSTFEAALRVVRSGLGISVVPREVAQPLAAAFNLRIIPLTDAWAQRRFAICFQDERSLSAAAKLLAGHLAEAGRKSQAWHP</sequence>
<keyword evidence="7" id="KW-1185">Reference proteome</keyword>
<evidence type="ECO:0000313" key="6">
    <source>
        <dbReference type="EMBL" id="ABM36440.1"/>
    </source>
</evidence>
<keyword evidence="3" id="KW-0238">DNA-binding</keyword>
<evidence type="ECO:0000256" key="1">
    <source>
        <dbReference type="ARBA" id="ARBA00009437"/>
    </source>
</evidence>
<dbReference type="EMBL" id="CP000529">
    <property type="protein sequence ID" value="ABM36440.1"/>
    <property type="molecule type" value="Genomic_DNA"/>
</dbReference>
<dbReference type="RefSeq" id="WP_011800534.1">
    <property type="nucleotide sequence ID" value="NC_008781.1"/>
</dbReference>
<dbReference type="PANTHER" id="PTHR30419:SF2">
    <property type="entry name" value="LYSR FAMILY TRANSCRIPTIONAL REGULATOR"/>
    <property type="match status" value="1"/>
</dbReference>
<organism evidence="6 7">
    <name type="scientific">Polaromonas naphthalenivorans (strain CJ2)</name>
    <dbReference type="NCBI Taxonomy" id="365044"/>
    <lineage>
        <taxon>Bacteria</taxon>
        <taxon>Pseudomonadati</taxon>
        <taxon>Pseudomonadota</taxon>
        <taxon>Betaproteobacteria</taxon>
        <taxon>Burkholderiales</taxon>
        <taxon>Comamonadaceae</taxon>
        <taxon>Polaromonas</taxon>
    </lineage>
</organism>
<accession>A1VLB2</accession>
<dbReference type="InterPro" id="IPR036388">
    <property type="entry name" value="WH-like_DNA-bd_sf"/>
</dbReference>
<evidence type="ECO:0000259" key="5">
    <source>
        <dbReference type="PROSITE" id="PS50931"/>
    </source>
</evidence>
<keyword evidence="4" id="KW-0804">Transcription</keyword>
<dbReference type="InterPro" id="IPR005119">
    <property type="entry name" value="LysR_subst-bd"/>
</dbReference>
<dbReference type="InterPro" id="IPR050950">
    <property type="entry name" value="HTH-type_LysR_regulators"/>
</dbReference>
<evidence type="ECO:0000313" key="7">
    <source>
        <dbReference type="Proteomes" id="UP000000644"/>
    </source>
</evidence>
<dbReference type="OrthoDB" id="9785974at2"/>
<evidence type="ECO:0000256" key="4">
    <source>
        <dbReference type="ARBA" id="ARBA00023163"/>
    </source>
</evidence>
<dbReference type="PANTHER" id="PTHR30419">
    <property type="entry name" value="HTH-TYPE TRANSCRIPTIONAL REGULATOR YBHD"/>
    <property type="match status" value="1"/>
</dbReference>
<dbReference type="InterPro" id="IPR000847">
    <property type="entry name" value="LysR_HTH_N"/>
</dbReference>
<dbReference type="CDD" id="cd08421">
    <property type="entry name" value="PBP2_LTTR_like_1"/>
    <property type="match status" value="1"/>
</dbReference>
<evidence type="ECO:0000256" key="3">
    <source>
        <dbReference type="ARBA" id="ARBA00023125"/>
    </source>
</evidence>
<dbReference type="Pfam" id="PF00126">
    <property type="entry name" value="HTH_1"/>
    <property type="match status" value="1"/>
</dbReference>
<dbReference type="HOGENOM" id="CLU_039613_6_0_4"/>
<dbReference type="SUPFAM" id="SSF53850">
    <property type="entry name" value="Periplasmic binding protein-like II"/>
    <property type="match status" value="1"/>
</dbReference>
<dbReference type="KEGG" id="pna:Pnap_1124"/>
<proteinExistence type="inferred from homology"/>